<sequence length="83" mass="9205">MASSEIFETLSRIIQEILPEVKADDITPETSLRDLGANSVDRMDIISETLEEHELRVSMLEFGELSSLGELAEAIEKKRVSAA</sequence>
<gene>
    <name evidence="2" type="ORF">SAMN06297387_115130</name>
</gene>
<name>A0A286E079_9ACTN</name>
<dbReference type="Pfam" id="PF00550">
    <property type="entry name" value="PP-binding"/>
    <property type="match status" value="1"/>
</dbReference>
<proteinExistence type="predicted"/>
<dbReference type="Proteomes" id="UP000219072">
    <property type="component" value="Unassembled WGS sequence"/>
</dbReference>
<dbReference type="SUPFAM" id="SSF47336">
    <property type="entry name" value="ACP-like"/>
    <property type="match status" value="1"/>
</dbReference>
<evidence type="ECO:0000259" key="1">
    <source>
        <dbReference type="PROSITE" id="PS50075"/>
    </source>
</evidence>
<dbReference type="OrthoDB" id="487863at2"/>
<accession>A0A286E079</accession>
<dbReference type="Gene3D" id="1.10.1200.10">
    <property type="entry name" value="ACP-like"/>
    <property type="match status" value="1"/>
</dbReference>
<dbReference type="RefSeq" id="WP_097232701.1">
    <property type="nucleotide sequence ID" value="NZ_OCNE01000015.1"/>
</dbReference>
<dbReference type="EMBL" id="OCNE01000015">
    <property type="protein sequence ID" value="SOD64270.1"/>
    <property type="molecule type" value="Genomic_DNA"/>
</dbReference>
<dbReference type="AlphaFoldDB" id="A0A286E079"/>
<dbReference type="PROSITE" id="PS50075">
    <property type="entry name" value="CARRIER"/>
    <property type="match status" value="1"/>
</dbReference>
<reference evidence="2 3" key="1">
    <citation type="submission" date="2017-09" db="EMBL/GenBank/DDBJ databases">
        <authorList>
            <person name="Ehlers B."/>
            <person name="Leendertz F.H."/>
        </authorList>
    </citation>
    <scope>NUCLEOTIDE SEQUENCE [LARGE SCALE GENOMIC DNA]</scope>
    <source>
        <strain evidence="2 3">CGMCC 4.7095</strain>
    </source>
</reference>
<evidence type="ECO:0000313" key="3">
    <source>
        <dbReference type="Proteomes" id="UP000219072"/>
    </source>
</evidence>
<evidence type="ECO:0000313" key="2">
    <source>
        <dbReference type="EMBL" id="SOD64270.1"/>
    </source>
</evidence>
<dbReference type="InterPro" id="IPR036736">
    <property type="entry name" value="ACP-like_sf"/>
</dbReference>
<dbReference type="InterPro" id="IPR009081">
    <property type="entry name" value="PP-bd_ACP"/>
</dbReference>
<feature type="domain" description="Carrier" evidence="1">
    <location>
        <begin position="4"/>
        <end position="79"/>
    </location>
</feature>
<organism evidence="2 3">
    <name type="scientific">Streptomyces zhaozhouensis</name>
    <dbReference type="NCBI Taxonomy" id="1300267"/>
    <lineage>
        <taxon>Bacteria</taxon>
        <taxon>Bacillati</taxon>
        <taxon>Actinomycetota</taxon>
        <taxon>Actinomycetes</taxon>
        <taxon>Kitasatosporales</taxon>
        <taxon>Streptomycetaceae</taxon>
        <taxon>Streptomyces</taxon>
    </lineage>
</organism>
<keyword evidence="3" id="KW-1185">Reference proteome</keyword>
<protein>
    <submittedName>
        <fullName evidence="2">Polyketide biosynthesis acyl carrier protein</fullName>
    </submittedName>
</protein>